<evidence type="ECO:0000313" key="2">
    <source>
        <dbReference type="EMBL" id="GFX90195.1"/>
    </source>
</evidence>
<feature type="region of interest" description="Disordered" evidence="1">
    <location>
        <begin position="47"/>
        <end position="114"/>
    </location>
</feature>
<evidence type="ECO:0000256" key="1">
    <source>
        <dbReference type="SAM" id="MobiDB-lite"/>
    </source>
</evidence>
<reference evidence="2" key="1">
    <citation type="submission" date="2020-08" db="EMBL/GenBank/DDBJ databases">
        <title>Multicomponent nature underlies the extraordinary mechanical properties of spider dragline silk.</title>
        <authorList>
            <person name="Kono N."/>
            <person name="Nakamura H."/>
            <person name="Mori M."/>
            <person name="Yoshida Y."/>
            <person name="Ohtoshi R."/>
            <person name="Malay A.D."/>
            <person name="Moran D.A.P."/>
            <person name="Tomita M."/>
            <person name="Numata K."/>
            <person name="Arakawa K."/>
        </authorList>
    </citation>
    <scope>NUCLEOTIDE SEQUENCE</scope>
</reference>
<sequence length="114" mass="13077">MTTIQTLDDNIATHQNIIDNNKKNGRNRDNSAIQKNIEKIMEIKKNLKAKKRENKKQDSEGFAFPKKSARPTTPTQVLEPIPTQNNFENLIQDPKPMNESSQEKEPPTPGPHFR</sequence>
<gene>
    <name evidence="2" type="ORF">TNCV_2449701</name>
</gene>
<dbReference type="Proteomes" id="UP000887159">
    <property type="component" value="Unassembled WGS sequence"/>
</dbReference>
<comment type="caution">
    <text evidence="2">The sequence shown here is derived from an EMBL/GenBank/DDBJ whole genome shotgun (WGS) entry which is preliminary data.</text>
</comment>
<keyword evidence="3" id="KW-1185">Reference proteome</keyword>
<evidence type="ECO:0000313" key="3">
    <source>
        <dbReference type="Proteomes" id="UP000887159"/>
    </source>
</evidence>
<organism evidence="2 3">
    <name type="scientific">Trichonephila clavipes</name>
    <name type="common">Golden silk orbweaver</name>
    <name type="synonym">Nephila clavipes</name>
    <dbReference type="NCBI Taxonomy" id="2585209"/>
    <lineage>
        <taxon>Eukaryota</taxon>
        <taxon>Metazoa</taxon>
        <taxon>Ecdysozoa</taxon>
        <taxon>Arthropoda</taxon>
        <taxon>Chelicerata</taxon>
        <taxon>Arachnida</taxon>
        <taxon>Araneae</taxon>
        <taxon>Araneomorphae</taxon>
        <taxon>Entelegynae</taxon>
        <taxon>Araneoidea</taxon>
        <taxon>Nephilidae</taxon>
        <taxon>Trichonephila</taxon>
    </lineage>
</organism>
<name>A0A8X6RGU0_TRICX</name>
<proteinExistence type="predicted"/>
<accession>A0A8X6RGU0</accession>
<protein>
    <submittedName>
        <fullName evidence="2">Uncharacterized protein</fullName>
    </submittedName>
</protein>
<dbReference type="AlphaFoldDB" id="A0A8X6RGU0"/>
<feature type="compositionally biased region" description="Polar residues" evidence="1">
    <location>
        <begin position="70"/>
        <end position="89"/>
    </location>
</feature>
<dbReference type="EMBL" id="BMAU01021093">
    <property type="protein sequence ID" value="GFX90195.1"/>
    <property type="molecule type" value="Genomic_DNA"/>
</dbReference>